<dbReference type="Gene3D" id="3.30.70.1250">
    <property type="entry name" value="Phosphopentomutase"/>
    <property type="match status" value="1"/>
</dbReference>
<feature type="binding site" evidence="6">
    <location>
        <position position="11"/>
    </location>
    <ligand>
        <name>Mn(2+)</name>
        <dbReference type="ChEBI" id="CHEBI:29035"/>
        <label>1</label>
    </ligand>
</feature>
<dbReference type="PANTHER" id="PTHR21110:SF0">
    <property type="entry name" value="PHOSPHOPENTOMUTASE"/>
    <property type="match status" value="1"/>
</dbReference>
<reference evidence="9 10" key="1">
    <citation type="submission" date="2023-04" db="EMBL/GenBank/DDBJ databases">
        <authorList>
            <person name="Hsu D."/>
        </authorList>
    </citation>
    <scope>NUCLEOTIDE SEQUENCE [LARGE SCALE GENOMIC DNA]</scope>
    <source>
        <strain evidence="9 10">MK1</strain>
    </source>
</reference>
<dbReference type="InterPro" id="IPR006124">
    <property type="entry name" value="Metalloenzyme"/>
</dbReference>
<evidence type="ECO:0000256" key="2">
    <source>
        <dbReference type="ARBA" id="ARBA00022490"/>
    </source>
</evidence>
<dbReference type="GO" id="GO:0030145">
    <property type="term" value="F:manganese ion binding"/>
    <property type="evidence" value="ECO:0007669"/>
    <property type="project" value="UniProtKB-UniRule"/>
</dbReference>
<organism evidence="9 10">
    <name type="scientific">Metallumcola ferriviriculae</name>
    <dbReference type="NCBI Taxonomy" id="3039180"/>
    <lineage>
        <taxon>Bacteria</taxon>
        <taxon>Bacillati</taxon>
        <taxon>Bacillota</taxon>
        <taxon>Clostridia</taxon>
        <taxon>Neomoorellales</taxon>
        <taxon>Desulfitibacteraceae</taxon>
        <taxon>Metallumcola</taxon>
    </lineage>
</organism>
<evidence type="ECO:0000256" key="4">
    <source>
        <dbReference type="ARBA" id="ARBA00023211"/>
    </source>
</evidence>
<dbReference type="GO" id="GO:0000287">
    <property type="term" value="F:magnesium ion binding"/>
    <property type="evidence" value="ECO:0007669"/>
    <property type="project" value="UniProtKB-UniRule"/>
</dbReference>
<comment type="similarity">
    <text evidence="1 6">Belongs to the phosphopentomutase family.</text>
</comment>
<evidence type="ECO:0000256" key="3">
    <source>
        <dbReference type="ARBA" id="ARBA00022723"/>
    </source>
</evidence>
<dbReference type="EMBL" id="CP121694">
    <property type="protein sequence ID" value="WRO23033.1"/>
    <property type="molecule type" value="Genomic_DNA"/>
</dbReference>
<dbReference type="FunFam" id="3.30.70.1250:FF:000001">
    <property type="entry name" value="Phosphopentomutase"/>
    <property type="match status" value="1"/>
</dbReference>
<gene>
    <name evidence="6" type="primary">deoB</name>
    <name evidence="9" type="ORF">MFMK1_002879</name>
</gene>
<comment type="pathway">
    <text evidence="6">Carbohydrate degradation; 2-deoxy-D-ribose 1-phosphate degradation; D-glyceraldehyde 3-phosphate and acetaldehyde from 2-deoxy-alpha-D-ribose 1-phosphate: step 1/2.</text>
</comment>
<dbReference type="NCBIfam" id="NF003766">
    <property type="entry name" value="PRK05362.1"/>
    <property type="match status" value="1"/>
</dbReference>
<keyword evidence="4 6" id="KW-0464">Manganese</keyword>
<dbReference type="GO" id="GO:0009117">
    <property type="term" value="P:nucleotide metabolic process"/>
    <property type="evidence" value="ECO:0007669"/>
    <property type="project" value="UniProtKB-UniRule"/>
</dbReference>
<dbReference type="KEGG" id="dbc:MFMK1_002879"/>
<dbReference type="Pfam" id="PF01676">
    <property type="entry name" value="Metalloenzyme"/>
    <property type="match status" value="1"/>
</dbReference>
<proteinExistence type="inferred from homology"/>
<comment type="catalytic activity">
    <reaction evidence="6">
        <text>2-deoxy-alpha-D-ribose 1-phosphate = 2-deoxy-D-ribose 5-phosphate</text>
        <dbReference type="Rhea" id="RHEA:27658"/>
        <dbReference type="ChEBI" id="CHEBI:57259"/>
        <dbReference type="ChEBI" id="CHEBI:62877"/>
        <dbReference type="EC" id="5.4.2.7"/>
    </reaction>
</comment>
<sequence>MIRRVILIVLDSVGIGALPDAAEYGDAGANTLLHVAEGVGGLALPNMSDLGLGNIIQVPGIQAMDMPKGAFGKMQERSAGKDTTTGHWEMSGVVLEQPFPTYPQGFPPEILEPFKQQIGRGILGNKAASGTEIIQELGREHMDTGFPIVYTSADSVLQIAAHEDVIPIEDLYHMCRVARKILTGEHAVGRVIARPFIGQPGNFTRTPRRHDFSLQPPEKTLLQLVAESGEEVMAVGKIKDVFAGVGITNSLSSTSNEEGVLRIKEFLQQDKAGLIFANLVDFDMLYGHRNNIEGYAKALAAFDKELPGIMALMSPEDVLVITADHGTDPGFPGTDHTREHVPVLVAGRQVKPGVDIGTRRSFSDLGATIAELLHCGSTAHGESFAREIIESIRADNNNFKGGDDSWTR</sequence>
<dbReference type="AlphaFoldDB" id="A0AAU0UNZ9"/>
<evidence type="ECO:0000313" key="9">
    <source>
        <dbReference type="EMBL" id="WRO23033.1"/>
    </source>
</evidence>
<keyword evidence="5 6" id="KW-0413">Isomerase</keyword>
<dbReference type="NCBIfam" id="TIGR01696">
    <property type="entry name" value="deoB"/>
    <property type="match status" value="1"/>
</dbReference>
<evidence type="ECO:0000256" key="1">
    <source>
        <dbReference type="ARBA" id="ARBA00010373"/>
    </source>
</evidence>
<dbReference type="GO" id="GO:0006018">
    <property type="term" value="P:2-deoxyribose 1-phosphate catabolic process"/>
    <property type="evidence" value="ECO:0007669"/>
    <property type="project" value="UniProtKB-UniRule"/>
</dbReference>
<dbReference type="PIRSF" id="PIRSF001491">
    <property type="entry name" value="Ppentomutase"/>
    <property type="match status" value="1"/>
</dbReference>
<protein>
    <recommendedName>
        <fullName evidence="6 7">Phosphopentomutase</fullName>
        <ecNumber evidence="6 7">5.4.2.7</ecNumber>
    </recommendedName>
    <alternativeName>
        <fullName evidence="6">Phosphodeoxyribomutase</fullName>
    </alternativeName>
</protein>
<dbReference type="CDD" id="cd16009">
    <property type="entry name" value="PPM"/>
    <property type="match status" value="1"/>
</dbReference>
<comment type="subcellular location">
    <subcellularLocation>
        <location evidence="6">Cytoplasm</location>
    </subcellularLocation>
</comment>
<dbReference type="RefSeq" id="WP_366922420.1">
    <property type="nucleotide sequence ID" value="NZ_CP121694.1"/>
</dbReference>
<feature type="domain" description="Metalloenzyme" evidence="8">
    <location>
        <begin position="4"/>
        <end position="373"/>
    </location>
</feature>
<evidence type="ECO:0000313" key="10">
    <source>
        <dbReference type="Proteomes" id="UP001329915"/>
    </source>
</evidence>
<dbReference type="GO" id="GO:0005829">
    <property type="term" value="C:cytosol"/>
    <property type="evidence" value="ECO:0007669"/>
    <property type="project" value="TreeGrafter"/>
</dbReference>
<evidence type="ECO:0000259" key="8">
    <source>
        <dbReference type="Pfam" id="PF01676"/>
    </source>
</evidence>
<accession>A0AAU0UNZ9</accession>
<feature type="binding site" evidence="6">
    <location>
        <position position="288"/>
    </location>
    <ligand>
        <name>Mn(2+)</name>
        <dbReference type="ChEBI" id="CHEBI:29035"/>
        <label>2</label>
    </ligand>
</feature>
<feature type="binding site" evidence="6">
    <location>
        <position position="324"/>
    </location>
    <ligand>
        <name>Mn(2+)</name>
        <dbReference type="ChEBI" id="CHEBI:29035"/>
        <label>1</label>
    </ligand>
</feature>
<keyword evidence="3 6" id="KW-0479">Metal-binding</keyword>
<comment type="cofactor">
    <cofactor evidence="6">
        <name>Mn(2+)</name>
        <dbReference type="ChEBI" id="CHEBI:29035"/>
    </cofactor>
    <text evidence="6">Binds 2 manganese ions.</text>
</comment>
<feature type="binding site" evidence="6">
    <location>
        <position position="336"/>
    </location>
    <ligand>
        <name>Mn(2+)</name>
        <dbReference type="ChEBI" id="CHEBI:29035"/>
        <label>2</label>
    </ligand>
</feature>
<feature type="binding site" evidence="6">
    <location>
        <position position="283"/>
    </location>
    <ligand>
        <name>Mn(2+)</name>
        <dbReference type="ChEBI" id="CHEBI:29035"/>
        <label>2</label>
    </ligand>
</feature>
<dbReference type="PANTHER" id="PTHR21110">
    <property type="entry name" value="PHOSPHOPENTOMUTASE"/>
    <property type="match status" value="1"/>
</dbReference>
<evidence type="ECO:0000256" key="5">
    <source>
        <dbReference type="ARBA" id="ARBA00023235"/>
    </source>
</evidence>
<dbReference type="EC" id="5.4.2.7" evidence="6 7"/>
<dbReference type="SUPFAM" id="SSF53649">
    <property type="entry name" value="Alkaline phosphatase-like"/>
    <property type="match status" value="1"/>
</dbReference>
<dbReference type="GO" id="GO:0008973">
    <property type="term" value="F:phosphopentomutase activity"/>
    <property type="evidence" value="ECO:0007669"/>
    <property type="project" value="UniProtKB-UniRule"/>
</dbReference>
<dbReference type="InterPro" id="IPR024052">
    <property type="entry name" value="Phosphopentomutase_DeoB_cap_sf"/>
</dbReference>
<name>A0AAU0UNZ9_9FIRM</name>
<dbReference type="Gene3D" id="3.40.720.10">
    <property type="entry name" value="Alkaline Phosphatase, subunit A"/>
    <property type="match status" value="1"/>
</dbReference>
<dbReference type="Proteomes" id="UP001329915">
    <property type="component" value="Chromosome"/>
</dbReference>
<dbReference type="SUPFAM" id="SSF143856">
    <property type="entry name" value="DeoB insert domain-like"/>
    <property type="match status" value="1"/>
</dbReference>
<comment type="function">
    <text evidence="6">Isomerase that catalyzes the conversion of deoxy-ribose 1-phosphate (dRib-1-P) and ribose 1-phosphate (Rib-1-P) to deoxy-ribose 5-phosphate (dRib-5-P) and ribose 5-phosphate (Rib-5-P), respectively.</text>
</comment>
<comment type="catalytic activity">
    <reaction evidence="6">
        <text>alpha-D-ribose 1-phosphate = D-ribose 5-phosphate</text>
        <dbReference type="Rhea" id="RHEA:18793"/>
        <dbReference type="ChEBI" id="CHEBI:57720"/>
        <dbReference type="ChEBI" id="CHEBI:78346"/>
        <dbReference type="EC" id="5.4.2.7"/>
    </reaction>
</comment>
<dbReference type="GO" id="GO:0043094">
    <property type="term" value="P:metabolic compound salvage"/>
    <property type="evidence" value="ECO:0007669"/>
    <property type="project" value="UniProtKB-UniRule"/>
</dbReference>
<dbReference type="InterPro" id="IPR017850">
    <property type="entry name" value="Alkaline_phosphatase_core_sf"/>
</dbReference>
<evidence type="ECO:0000256" key="6">
    <source>
        <dbReference type="HAMAP-Rule" id="MF_00740"/>
    </source>
</evidence>
<keyword evidence="10" id="KW-1185">Reference proteome</keyword>
<feature type="binding site" evidence="6">
    <location>
        <position position="325"/>
    </location>
    <ligand>
        <name>Mn(2+)</name>
        <dbReference type="ChEBI" id="CHEBI:29035"/>
        <label>1</label>
    </ligand>
</feature>
<dbReference type="InterPro" id="IPR010045">
    <property type="entry name" value="DeoB"/>
</dbReference>
<keyword evidence="2 6" id="KW-0963">Cytoplasm</keyword>
<dbReference type="HAMAP" id="MF_00740">
    <property type="entry name" value="Phosphopentomut"/>
    <property type="match status" value="1"/>
</dbReference>
<evidence type="ECO:0000256" key="7">
    <source>
        <dbReference type="NCBIfam" id="TIGR01696"/>
    </source>
</evidence>